<proteinExistence type="predicted"/>
<protein>
    <submittedName>
        <fullName evidence="1">Uncharacterized protein</fullName>
    </submittedName>
</protein>
<sequence length="646" mass="72206">MENLFAEGRAIYDTITTAATAQHAQHKHEILNLIDQSVNEVVDTAMARTVNKEVRACISKATADMQIYSDGVEMALNRNLEALRSQLGLTAYSDEPDPSRISTGDAETGQFGHRVESTTRRPGVGASGPYIPPPARGMCRNQNPLDVPRSFDVVDDTADLPSRHRMPKMDVPKFDGDQPKLWQIQCEDYFEMYETSPALWVRLASLQFTGPAARWLSSIKSSIRKYTWSEFSQEVVLRFGRNQHQSLIRRLYKLAQTGSVLEYVSQFAELIDQLAGYKDTPDSLHYITRFIDRLQPSVRVLVAVQIPQDLETAYNIALVQEEVSDGLITQHSGPAFQRCVPAAPQIQMCSPDDRKSSDSVKQSESVRSSDDKLAALKTYRRAKGLCFTCGEHWAKDHKCQPTVQLHVVQEMVEFLLASPVSSIDTTDSPVDMELMHLAVDSSVDNAPERSIILQCSVQGKPAVFLLDSGSNNSFLSTNIAQFVSGHVTLPRPRRVKVAGGGILQCTHSVPNCTWQCGNWEFNSSFKILPLSSYDGIVGMDWLASHSPQLIDWSQKWLAFQHHVSWICLQGQLANEFACIVVEVQLLSEFCDKLQQLPSEVQQVLNEFLDVFKEPKGLPPQRAVSHSIPLITGAQQVQIRPYRFALS</sequence>
<dbReference type="EnsemblPlants" id="AVESA.00010b.r2.2CG0285400.1">
    <property type="protein sequence ID" value="AVESA.00010b.r2.2CG0285400.1.CDS.1"/>
    <property type="gene ID" value="AVESA.00010b.r2.2CG0285400"/>
</dbReference>
<dbReference type="Proteomes" id="UP001732700">
    <property type="component" value="Chromosome 2C"/>
</dbReference>
<reference evidence="1" key="2">
    <citation type="submission" date="2025-09" db="UniProtKB">
        <authorList>
            <consortium name="EnsemblPlants"/>
        </authorList>
    </citation>
    <scope>IDENTIFICATION</scope>
</reference>
<keyword evidence="2" id="KW-1185">Reference proteome</keyword>
<reference evidence="1" key="1">
    <citation type="submission" date="2021-05" db="EMBL/GenBank/DDBJ databases">
        <authorList>
            <person name="Scholz U."/>
            <person name="Mascher M."/>
            <person name="Fiebig A."/>
        </authorList>
    </citation>
    <scope>NUCLEOTIDE SEQUENCE [LARGE SCALE GENOMIC DNA]</scope>
</reference>
<name>A0ACD5UMB3_AVESA</name>
<evidence type="ECO:0000313" key="1">
    <source>
        <dbReference type="EnsemblPlants" id="AVESA.00010b.r2.2CG0285400.1.CDS.1"/>
    </source>
</evidence>
<evidence type="ECO:0000313" key="2">
    <source>
        <dbReference type="Proteomes" id="UP001732700"/>
    </source>
</evidence>
<organism evidence="1 2">
    <name type="scientific">Avena sativa</name>
    <name type="common">Oat</name>
    <dbReference type="NCBI Taxonomy" id="4498"/>
    <lineage>
        <taxon>Eukaryota</taxon>
        <taxon>Viridiplantae</taxon>
        <taxon>Streptophyta</taxon>
        <taxon>Embryophyta</taxon>
        <taxon>Tracheophyta</taxon>
        <taxon>Spermatophyta</taxon>
        <taxon>Magnoliopsida</taxon>
        <taxon>Liliopsida</taxon>
        <taxon>Poales</taxon>
        <taxon>Poaceae</taxon>
        <taxon>BOP clade</taxon>
        <taxon>Pooideae</taxon>
        <taxon>Poodae</taxon>
        <taxon>Poeae</taxon>
        <taxon>Poeae Chloroplast Group 1 (Aveneae type)</taxon>
        <taxon>Aveninae</taxon>
        <taxon>Avena</taxon>
    </lineage>
</organism>
<accession>A0ACD5UMB3</accession>